<dbReference type="Proteomes" id="UP000007797">
    <property type="component" value="Unassembled WGS sequence"/>
</dbReference>
<evidence type="ECO:0000313" key="1">
    <source>
        <dbReference type="EMBL" id="EGG23461.1"/>
    </source>
</evidence>
<dbReference type="SUPFAM" id="SSF52047">
    <property type="entry name" value="RNI-like"/>
    <property type="match status" value="1"/>
</dbReference>
<dbReference type="InterPro" id="IPR032675">
    <property type="entry name" value="LRR_dom_sf"/>
</dbReference>
<accession>F4PLN9</accession>
<dbReference type="GeneID" id="14875119"/>
<reference evidence="2" key="1">
    <citation type="journal article" date="2011" name="Genome Res.">
        <title>Phylogeny-wide analysis of social amoeba genomes highlights ancient origins for complex intercellular communication.</title>
        <authorList>
            <person name="Heidel A.J."/>
            <person name="Lawal H.M."/>
            <person name="Felder M."/>
            <person name="Schilde C."/>
            <person name="Helps N.R."/>
            <person name="Tunggal B."/>
            <person name="Rivero F."/>
            <person name="John U."/>
            <person name="Schleicher M."/>
            <person name="Eichinger L."/>
            <person name="Platzer M."/>
            <person name="Noegel A.A."/>
            <person name="Schaap P."/>
            <person name="Gloeckner G."/>
        </authorList>
    </citation>
    <scope>NUCLEOTIDE SEQUENCE [LARGE SCALE GENOMIC DNA]</scope>
    <source>
        <strain evidence="2">SH3</strain>
    </source>
</reference>
<dbReference type="EMBL" id="GL883008">
    <property type="protein sequence ID" value="EGG23461.1"/>
    <property type="molecule type" value="Genomic_DNA"/>
</dbReference>
<dbReference type="Gene3D" id="3.80.10.10">
    <property type="entry name" value="Ribonuclease Inhibitor"/>
    <property type="match status" value="1"/>
</dbReference>
<proteinExistence type="predicted"/>
<name>F4PLN9_CACFS</name>
<keyword evidence="2" id="KW-1185">Reference proteome</keyword>
<sequence>MSSGGIKEDFEQLYQDIKENKSFIKYRFFSGSKVVLPTDFLSEKQNALYFLSDTEYGSIVTPTMVDNIKDLISSLPNLKKLKISSNEYGVITKQMVDCLAGCLTNKKIKLLQMIICDGDIQKYQPIYDALETNHSLNKLRLFGN</sequence>
<dbReference type="AlphaFoldDB" id="F4PLN9"/>
<dbReference type="KEGG" id="dfa:DFA_05594"/>
<gene>
    <name evidence="1" type="ORF">DFA_05594</name>
</gene>
<organism evidence="1 2">
    <name type="scientific">Cavenderia fasciculata</name>
    <name type="common">Slime mold</name>
    <name type="synonym">Dictyostelium fasciculatum</name>
    <dbReference type="NCBI Taxonomy" id="261658"/>
    <lineage>
        <taxon>Eukaryota</taxon>
        <taxon>Amoebozoa</taxon>
        <taxon>Evosea</taxon>
        <taxon>Eumycetozoa</taxon>
        <taxon>Dictyostelia</taxon>
        <taxon>Acytosteliales</taxon>
        <taxon>Cavenderiaceae</taxon>
        <taxon>Cavenderia</taxon>
    </lineage>
</organism>
<dbReference type="RefSeq" id="XP_004361312.1">
    <property type="nucleotide sequence ID" value="XM_004361255.1"/>
</dbReference>
<protein>
    <submittedName>
        <fullName evidence="1">Uncharacterized protein</fullName>
    </submittedName>
</protein>
<evidence type="ECO:0000313" key="2">
    <source>
        <dbReference type="Proteomes" id="UP000007797"/>
    </source>
</evidence>